<dbReference type="RefSeq" id="WP_203740564.1">
    <property type="nucleotide sequence ID" value="NZ_BOMH01000019.1"/>
</dbReference>
<evidence type="ECO:0000313" key="4">
    <source>
        <dbReference type="Proteomes" id="UP000619479"/>
    </source>
</evidence>
<dbReference type="Proteomes" id="UP000619479">
    <property type="component" value="Unassembled WGS sequence"/>
</dbReference>
<feature type="region of interest" description="Disordered" evidence="1">
    <location>
        <begin position="33"/>
        <end position="138"/>
    </location>
</feature>
<keyword evidence="4" id="KW-1185">Reference proteome</keyword>
<accession>A0A919IGS7</accession>
<evidence type="ECO:0000256" key="2">
    <source>
        <dbReference type="SAM" id="Phobius"/>
    </source>
</evidence>
<keyword evidence="2" id="KW-1133">Transmembrane helix</keyword>
<evidence type="ECO:0000313" key="3">
    <source>
        <dbReference type="EMBL" id="GID64891.1"/>
    </source>
</evidence>
<comment type="caution">
    <text evidence="3">The sequence shown here is derived from an EMBL/GenBank/DDBJ whole genome shotgun (WGS) entry which is preliminary data.</text>
</comment>
<dbReference type="AlphaFoldDB" id="A0A919IGS7"/>
<protein>
    <submittedName>
        <fullName evidence="3">Uncharacterized protein</fullName>
    </submittedName>
</protein>
<organism evidence="3 4">
    <name type="scientific">Actinoplanes cyaneus</name>
    <dbReference type="NCBI Taxonomy" id="52696"/>
    <lineage>
        <taxon>Bacteria</taxon>
        <taxon>Bacillati</taxon>
        <taxon>Actinomycetota</taxon>
        <taxon>Actinomycetes</taxon>
        <taxon>Micromonosporales</taxon>
        <taxon>Micromonosporaceae</taxon>
        <taxon>Actinoplanes</taxon>
    </lineage>
</organism>
<feature type="compositionally biased region" description="Low complexity" evidence="1">
    <location>
        <begin position="36"/>
        <end position="126"/>
    </location>
</feature>
<sequence length="172" mass="16572">MSAEDVIEMLLSVLIAGLVAALALSFWPGRRGGPSGPATGPGPVSAVLLPAPDSTTPPAAAPLAASGAAPLAGSTTPPAAGSGTAPPVGSGTMPPAAGSGTTPPAGSRSAPPVSSATASARRANSAEGLLSSRLLAGEVTTEQYRTAMACLAVREEARDPMRLPGEIGPTAD</sequence>
<feature type="transmembrane region" description="Helical" evidence="2">
    <location>
        <begin position="6"/>
        <end position="27"/>
    </location>
</feature>
<evidence type="ECO:0000256" key="1">
    <source>
        <dbReference type="SAM" id="MobiDB-lite"/>
    </source>
</evidence>
<keyword evidence="2" id="KW-0812">Transmembrane</keyword>
<name>A0A919IGS7_9ACTN</name>
<dbReference type="EMBL" id="BOMH01000019">
    <property type="protein sequence ID" value="GID64891.1"/>
    <property type="molecule type" value="Genomic_DNA"/>
</dbReference>
<keyword evidence="2" id="KW-0472">Membrane</keyword>
<proteinExistence type="predicted"/>
<reference evidence="3" key="1">
    <citation type="submission" date="2021-01" db="EMBL/GenBank/DDBJ databases">
        <title>Whole genome shotgun sequence of Actinoplanes cyaneus NBRC 14990.</title>
        <authorList>
            <person name="Komaki H."/>
            <person name="Tamura T."/>
        </authorList>
    </citation>
    <scope>NUCLEOTIDE SEQUENCE</scope>
    <source>
        <strain evidence="3">NBRC 14990</strain>
    </source>
</reference>
<gene>
    <name evidence="3" type="ORF">Acy02nite_27720</name>
</gene>